<dbReference type="PROSITE" id="PS51371">
    <property type="entry name" value="CBS"/>
    <property type="match status" value="2"/>
</dbReference>
<evidence type="ECO:0000313" key="6">
    <source>
        <dbReference type="Proteomes" id="UP000198728"/>
    </source>
</evidence>
<evidence type="ECO:0000259" key="3">
    <source>
        <dbReference type="PROSITE" id="PS50042"/>
    </source>
</evidence>
<dbReference type="Pfam" id="PF10335">
    <property type="entry name" value="DUF294_C"/>
    <property type="match status" value="1"/>
</dbReference>
<dbReference type="InterPro" id="IPR005105">
    <property type="entry name" value="GlnD_Uridyltrans_N"/>
</dbReference>
<keyword evidence="6" id="KW-1185">Reference proteome</keyword>
<protein>
    <submittedName>
        <fullName evidence="5">CBS domain-containing protein</fullName>
    </submittedName>
</protein>
<dbReference type="SUPFAM" id="SSF51206">
    <property type="entry name" value="cAMP-binding domain-like"/>
    <property type="match status" value="1"/>
</dbReference>
<dbReference type="PROSITE" id="PS50042">
    <property type="entry name" value="CNMP_BINDING_3"/>
    <property type="match status" value="1"/>
</dbReference>
<dbReference type="SMART" id="SM00116">
    <property type="entry name" value="CBS"/>
    <property type="match status" value="2"/>
</dbReference>
<dbReference type="AlphaFoldDB" id="A0A1I1NWA5"/>
<dbReference type="PANTHER" id="PTHR43080:SF2">
    <property type="entry name" value="CBS DOMAIN-CONTAINING PROTEIN"/>
    <property type="match status" value="1"/>
</dbReference>
<dbReference type="InterPro" id="IPR051257">
    <property type="entry name" value="Diverse_CBS-Domain"/>
</dbReference>
<dbReference type="InterPro" id="IPR014710">
    <property type="entry name" value="RmlC-like_jellyroll"/>
</dbReference>
<dbReference type="EMBL" id="FOLG01000012">
    <property type="protein sequence ID" value="SFC98010.1"/>
    <property type="molecule type" value="Genomic_DNA"/>
</dbReference>
<dbReference type="Proteomes" id="UP000198728">
    <property type="component" value="Unassembled WGS sequence"/>
</dbReference>
<dbReference type="SMART" id="SM00100">
    <property type="entry name" value="cNMP"/>
    <property type="match status" value="1"/>
</dbReference>
<dbReference type="CDD" id="cd00038">
    <property type="entry name" value="CAP_ED"/>
    <property type="match status" value="1"/>
</dbReference>
<accession>A0A1I1NWA5</accession>
<dbReference type="InterPro" id="IPR000595">
    <property type="entry name" value="cNMP-bd_dom"/>
</dbReference>
<dbReference type="InterPro" id="IPR018490">
    <property type="entry name" value="cNMP-bd_dom_sf"/>
</dbReference>
<dbReference type="Pfam" id="PF00571">
    <property type="entry name" value="CBS"/>
    <property type="match status" value="2"/>
</dbReference>
<feature type="domain" description="CBS" evidence="4">
    <location>
        <begin position="250"/>
        <end position="305"/>
    </location>
</feature>
<dbReference type="CDD" id="cd05401">
    <property type="entry name" value="NT_GlnE_GlnD_like"/>
    <property type="match status" value="1"/>
</dbReference>
<dbReference type="GO" id="GO:0008773">
    <property type="term" value="F:[protein-PII] uridylyltransferase activity"/>
    <property type="evidence" value="ECO:0007669"/>
    <property type="project" value="InterPro"/>
</dbReference>
<dbReference type="Pfam" id="PF00027">
    <property type="entry name" value="cNMP_binding"/>
    <property type="match status" value="1"/>
</dbReference>
<sequence>MTAPPVPNIGASLCLKGACRLATSETKRDGVTMTDATLDRDSRILRFIEHVHPYDSLDRDTLKRIAEAFSDRTVPAGSEIYAAGTPLEGLYLIEHGTVEVTDANGAPVSLLRGRNSFGERGLIRDGIAQTTARAAEETRLLVLPAKTFRDLVRNDRAFARFFERGRAAARERQGDLSTQRVSDLMARHPITVAPDTPIRSAAETMRDTRVSCLAVTESDERLVGIVTLRDMATKAVASSLAGETPVREIMTSNPASLPPSALGSDLLHLMLERKVGHVTVVEGDRVVGILTQTDLTRFQALSSASMVQEVADAASAEEMARVTARLPALLAQLVGAGNRHEVVTRLITDIADAVTRRLLALAEAELGAPPVDYLWLACGSQGRQEQTGVSDQDNCLIISDAARGKDGAYFESLARFVCDGLATCGYYYCPGDMMASNPRWRQPLAVWRRYFRGWIDKPDPEAQMLASVMFDLRPIGGAAYLLEELKAETLAAARKNTIFVGHMIVNSLKHTPPLGLFRGFATVRSGEHKNQLDMKMNGVVPVVDLGRIYALQGGLTEVNTRARLEAAEANGTISRSGGHDLLDAYDLIAETRLKQQAEEIRAGRKPDNYMAPSDLSDLERSHLRDAFVVVRTMQSALGHNKGVLS</sequence>
<dbReference type="Pfam" id="PF03445">
    <property type="entry name" value="DUF294"/>
    <property type="match status" value="1"/>
</dbReference>
<dbReference type="Gene3D" id="3.10.580.10">
    <property type="entry name" value="CBS-domain"/>
    <property type="match status" value="1"/>
</dbReference>
<dbReference type="InterPro" id="IPR018821">
    <property type="entry name" value="DUF294_put_nucleoTrafse_sb-bd"/>
</dbReference>
<proteinExistence type="predicted"/>
<feature type="domain" description="CBS" evidence="4">
    <location>
        <begin position="185"/>
        <end position="244"/>
    </location>
</feature>
<dbReference type="SUPFAM" id="SSF81301">
    <property type="entry name" value="Nucleotidyltransferase"/>
    <property type="match status" value="1"/>
</dbReference>
<dbReference type="CDD" id="cd04587">
    <property type="entry name" value="CBS_pair_CAP-ED_NT_Pol-beta-like_DUF294_assoc"/>
    <property type="match status" value="1"/>
</dbReference>
<dbReference type="PANTHER" id="PTHR43080">
    <property type="entry name" value="CBS DOMAIN-CONTAINING PROTEIN CBSX3, MITOCHONDRIAL"/>
    <property type="match status" value="1"/>
</dbReference>
<dbReference type="Gene3D" id="2.60.120.10">
    <property type="entry name" value="Jelly Rolls"/>
    <property type="match status" value="1"/>
</dbReference>
<evidence type="ECO:0000256" key="1">
    <source>
        <dbReference type="ARBA" id="ARBA00023122"/>
    </source>
</evidence>
<evidence type="ECO:0000259" key="4">
    <source>
        <dbReference type="PROSITE" id="PS51371"/>
    </source>
</evidence>
<dbReference type="SUPFAM" id="SSF54631">
    <property type="entry name" value="CBS-domain pair"/>
    <property type="match status" value="1"/>
</dbReference>
<organism evidence="5 6">
    <name type="scientific">Tropicimonas isoalkanivorans</name>
    <dbReference type="NCBI Taxonomy" id="441112"/>
    <lineage>
        <taxon>Bacteria</taxon>
        <taxon>Pseudomonadati</taxon>
        <taxon>Pseudomonadota</taxon>
        <taxon>Alphaproteobacteria</taxon>
        <taxon>Rhodobacterales</taxon>
        <taxon>Roseobacteraceae</taxon>
        <taxon>Tropicimonas</taxon>
    </lineage>
</organism>
<feature type="domain" description="Cyclic nucleotide-binding" evidence="3">
    <location>
        <begin position="53"/>
        <end position="152"/>
    </location>
</feature>
<reference evidence="5 6" key="1">
    <citation type="submission" date="2016-10" db="EMBL/GenBank/DDBJ databases">
        <authorList>
            <person name="de Groot N.N."/>
        </authorList>
    </citation>
    <scope>NUCLEOTIDE SEQUENCE [LARGE SCALE GENOMIC DNA]</scope>
    <source>
        <strain evidence="5 6">DSM 19548</strain>
    </source>
</reference>
<dbReference type="InterPro" id="IPR000644">
    <property type="entry name" value="CBS_dom"/>
</dbReference>
<dbReference type="InterPro" id="IPR043519">
    <property type="entry name" value="NT_sf"/>
</dbReference>
<name>A0A1I1NWA5_9RHOB</name>
<gene>
    <name evidence="5" type="ORF">SAMN04488094_112117</name>
</gene>
<dbReference type="STRING" id="441112.SAMN04488094_112117"/>
<evidence type="ECO:0000256" key="2">
    <source>
        <dbReference type="PROSITE-ProRule" id="PRU00703"/>
    </source>
</evidence>
<keyword evidence="1 2" id="KW-0129">CBS domain</keyword>
<dbReference type="InterPro" id="IPR046342">
    <property type="entry name" value="CBS_dom_sf"/>
</dbReference>
<evidence type="ECO:0000313" key="5">
    <source>
        <dbReference type="EMBL" id="SFC98010.1"/>
    </source>
</evidence>